<keyword evidence="4" id="KW-1185">Reference proteome</keyword>
<feature type="compositionally biased region" description="Polar residues" evidence="1">
    <location>
        <begin position="123"/>
        <end position="132"/>
    </location>
</feature>
<keyword evidence="2" id="KW-0812">Transmembrane</keyword>
<sequence>MSSPATPASTSELPRETNPDISGAAHLGSGAKAGIGVGAAIGAVFLGCLAAFWVFRRRRKTRSPPPHVEETAELKNQENTYTSKQLFLDGEQGSGAHYEPEKAEELDSRGVVVAQGPPAELEASTSEIQAHK</sequence>
<proteinExistence type="predicted"/>
<feature type="region of interest" description="Disordered" evidence="1">
    <location>
        <begin position="1"/>
        <end position="29"/>
    </location>
</feature>
<feature type="compositionally biased region" description="Basic and acidic residues" evidence="1">
    <location>
        <begin position="67"/>
        <end position="76"/>
    </location>
</feature>
<feature type="compositionally biased region" description="Basic and acidic residues" evidence="1">
    <location>
        <begin position="98"/>
        <end position="108"/>
    </location>
</feature>
<feature type="region of interest" description="Disordered" evidence="1">
    <location>
        <begin position="61"/>
        <end position="108"/>
    </location>
</feature>
<reference evidence="3" key="1">
    <citation type="journal article" date="2020" name="Stud. Mycol.">
        <title>101 Dothideomycetes genomes: a test case for predicting lifestyles and emergence of pathogens.</title>
        <authorList>
            <person name="Haridas S."/>
            <person name="Albert R."/>
            <person name="Binder M."/>
            <person name="Bloem J."/>
            <person name="Labutti K."/>
            <person name="Salamov A."/>
            <person name="Andreopoulos B."/>
            <person name="Baker S."/>
            <person name="Barry K."/>
            <person name="Bills G."/>
            <person name="Bluhm B."/>
            <person name="Cannon C."/>
            <person name="Castanera R."/>
            <person name="Culley D."/>
            <person name="Daum C."/>
            <person name="Ezra D."/>
            <person name="Gonzalez J."/>
            <person name="Henrissat B."/>
            <person name="Kuo A."/>
            <person name="Liang C."/>
            <person name="Lipzen A."/>
            <person name="Lutzoni F."/>
            <person name="Magnuson J."/>
            <person name="Mondo S."/>
            <person name="Nolan M."/>
            <person name="Ohm R."/>
            <person name="Pangilinan J."/>
            <person name="Park H.-J."/>
            <person name="Ramirez L."/>
            <person name="Alfaro M."/>
            <person name="Sun H."/>
            <person name="Tritt A."/>
            <person name="Yoshinaga Y."/>
            <person name="Zwiers L.-H."/>
            <person name="Turgeon B."/>
            <person name="Goodwin S."/>
            <person name="Spatafora J."/>
            <person name="Crous P."/>
            <person name="Grigoriev I."/>
        </authorList>
    </citation>
    <scope>NUCLEOTIDE SEQUENCE</scope>
    <source>
        <strain evidence="3">CBS 122681</strain>
    </source>
</reference>
<dbReference type="EMBL" id="MU004541">
    <property type="protein sequence ID" value="KAF2648405.1"/>
    <property type="molecule type" value="Genomic_DNA"/>
</dbReference>
<feature type="compositionally biased region" description="Polar residues" evidence="1">
    <location>
        <begin position="1"/>
        <end position="12"/>
    </location>
</feature>
<dbReference type="Proteomes" id="UP000799324">
    <property type="component" value="Unassembled WGS sequence"/>
</dbReference>
<keyword evidence="2" id="KW-1133">Transmembrane helix</keyword>
<name>A0A6A6SKI3_9PLEO</name>
<dbReference type="AlphaFoldDB" id="A0A6A6SKI3"/>
<organism evidence="3 4">
    <name type="scientific">Lophiostoma macrostomum CBS 122681</name>
    <dbReference type="NCBI Taxonomy" id="1314788"/>
    <lineage>
        <taxon>Eukaryota</taxon>
        <taxon>Fungi</taxon>
        <taxon>Dikarya</taxon>
        <taxon>Ascomycota</taxon>
        <taxon>Pezizomycotina</taxon>
        <taxon>Dothideomycetes</taxon>
        <taxon>Pleosporomycetidae</taxon>
        <taxon>Pleosporales</taxon>
        <taxon>Lophiostomataceae</taxon>
        <taxon>Lophiostoma</taxon>
    </lineage>
</organism>
<evidence type="ECO:0000256" key="1">
    <source>
        <dbReference type="SAM" id="MobiDB-lite"/>
    </source>
</evidence>
<evidence type="ECO:0000313" key="4">
    <source>
        <dbReference type="Proteomes" id="UP000799324"/>
    </source>
</evidence>
<gene>
    <name evidence="3" type="ORF">K491DRAFT_722615</name>
</gene>
<keyword evidence="2" id="KW-0472">Membrane</keyword>
<protein>
    <submittedName>
        <fullName evidence="3">Uncharacterized protein</fullName>
    </submittedName>
</protein>
<feature type="transmembrane region" description="Helical" evidence="2">
    <location>
        <begin position="33"/>
        <end position="55"/>
    </location>
</feature>
<evidence type="ECO:0000256" key="2">
    <source>
        <dbReference type="SAM" id="Phobius"/>
    </source>
</evidence>
<feature type="region of interest" description="Disordered" evidence="1">
    <location>
        <begin position="113"/>
        <end position="132"/>
    </location>
</feature>
<evidence type="ECO:0000313" key="3">
    <source>
        <dbReference type="EMBL" id="KAF2648405.1"/>
    </source>
</evidence>
<accession>A0A6A6SKI3</accession>